<dbReference type="AlphaFoldDB" id="I4EKQ5"/>
<sequence>MPTAQRAAFRALKRNLQQTGGDVEHLAPMARGTDWMVPPPRTETVQ</sequence>
<evidence type="ECO:0000313" key="1">
    <source>
        <dbReference type="EMBL" id="CCF85267.1"/>
    </source>
</evidence>
<name>I4EKQ5_9BACT</name>
<dbReference type="Proteomes" id="UP000004221">
    <property type="component" value="Unassembled WGS sequence"/>
</dbReference>
<dbReference type="EMBL" id="CAGS01000416">
    <property type="protein sequence ID" value="CCF85267.1"/>
    <property type="molecule type" value="Genomic_DNA"/>
</dbReference>
<keyword evidence="2" id="KW-1185">Reference proteome</keyword>
<evidence type="ECO:0000313" key="2">
    <source>
        <dbReference type="Proteomes" id="UP000004221"/>
    </source>
</evidence>
<comment type="caution">
    <text evidence="1">The sequence shown here is derived from an EMBL/GenBank/DDBJ whole genome shotgun (WGS) entry which is preliminary data.</text>
</comment>
<gene>
    <name evidence="1" type="ORF">NITHO_4730002</name>
</gene>
<reference evidence="1 2" key="1">
    <citation type="journal article" date="2012" name="ISME J.">
        <title>Nitrification expanded: discovery, physiology and genomics of a nitrite-oxidizing bacterium from the phylum Chloroflexi.</title>
        <authorList>
            <person name="Sorokin D.Y."/>
            <person name="Lucker S."/>
            <person name="Vejmelkova D."/>
            <person name="Kostrikina N.A."/>
            <person name="Kleerebezem R."/>
            <person name="Rijpstra W.I."/>
            <person name="Damste J.S."/>
            <person name="Le Paslier D."/>
            <person name="Muyzer G."/>
            <person name="Wagner M."/>
            <person name="van Loosdrecht M.C."/>
            <person name="Daims H."/>
        </authorList>
    </citation>
    <scope>NUCLEOTIDE SEQUENCE [LARGE SCALE GENOMIC DNA]</scope>
    <source>
        <strain evidence="2">none</strain>
    </source>
</reference>
<proteinExistence type="predicted"/>
<protein>
    <submittedName>
        <fullName evidence="1">Uncharacterized protein</fullName>
    </submittedName>
</protein>
<accession>I4EKQ5</accession>
<organism evidence="1 2">
    <name type="scientific">Nitrolancea hollandica Lb</name>
    <dbReference type="NCBI Taxonomy" id="1129897"/>
    <lineage>
        <taxon>Bacteria</taxon>
        <taxon>Pseudomonadati</taxon>
        <taxon>Thermomicrobiota</taxon>
        <taxon>Thermomicrobia</taxon>
        <taxon>Sphaerobacterales</taxon>
        <taxon>Sphaerobacterineae</taxon>
        <taxon>Sphaerobacteraceae</taxon>
        <taxon>Nitrolancea</taxon>
    </lineage>
</organism>